<comment type="caution">
    <text evidence="3">The sequence shown here is derived from an EMBL/GenBank/DDBJ whole genome shotgun (WGS) entry which is preliminary data.</text>
</comment>
<evidence type="ECO:0000313" key="3">
    <source>
        <dbReference type="EMBL" id="NNG34147.1"/>
    </source>
</evidence>
<feature type="transmembrane region" description="Helical" evidence="2">
    <location>
        <begin position="16"/>
        <end position="33"/>
    </location>
</feature>
<dbReference type="AlphaFoldDB" id="A0A849A245"/>
<keyword evidence="2" id="KW-0812">Transmembrane</keyword>
<gene>
    <name evidence="3" type="ORF">HKD39_00130</name>
</gene>
<reference evidence="3 4" key="1">
    <citation type="submission" date="2020-05" db="EMBL/GenBank/DDBJ databases">
        <title>Nakamurella sp. DB0629 isolated from air conditioner.</title>
        <authorList>
            <person name="Kim D.H."/>
            <person name="Kim D.-U."/>
        </authorList>
    </citation>
    <scope>NUCLEOTIDE SEQUENCE [LARGE SCALE GENOMIC DNA]</scope>
    <source>
        <strain evidence="3 4">DB0629</strain>
    </source>
</reference>
<evidence type="ECO:0000256" key="1">
    <source>
        <dbReference type="SAM" id="MobiDB-lite"/>
    </source>
</evidence>
<dbReference type="Proteomes" id="UP000562984">
    <property type="component" value="Unassembled WGS sequence"/>
</dbReference>
<dbReference type="RefSeq" id="WP_171197835.1">
    <property type="nucleotide sequence ID" value="NZ_JABEND010000001.1"/>
</dbReference>
<evidence type="ECO:0000256" key="2">
    <source>
        <dbReference type="SAM" id="Phobius"/>
    </source>
</evidence>
<evidence type="ECO:0000313" key="4">
    <source>
        <dbReference type="Proteomes" id="UP000562984"/>
    </source>
</evidence>
<feature type="region of interest" description="Disordered" evidence="1">
    <location>
        <begin position="69"/>
        <end position="93"/>
    </location>
</feature>
<organism evidence="3 4">
    <name type="scientific">Nakamurella aerolata</name>
    <dbReference type="NCBI Taxonomy" id="1656892"/>
    <lineage>
        <taxon>Bacteria</taxon>
        <taxon>Bacillati</taxon>
        <taxon>Actinomycetota</taxon>
        <taxon>Actinomycetes</taxon>
        <taxon>Nakamurellales</taxon>
        <taxon>Nakamurellaceae</taxon>
        <taxon>Nakamurella</taxon>
    </lineage>
</organism>
<keyword evidence="2" id="KW-0472">Membrane</keyword>
<proteinExistence type="predicted"/>
<feature type="compositionally biased region" description="Low complexity" evidence="1">
    <location>
        <begin position="70"/>
        <end position="80"/>
    </location>
</feature>
<name>A0A849A245_9ACTN</name>
<feature type="transmembrane region" description="Helical" evidence="2">
    <location>
        <begin position="45"/>
        <end position="63"/>
    </location>
</feature>
<protein>
    <submittedName>
        <fullName evidence="3">AtpZ/AtpI family protein</fullName>
    </submittedName>
</protein>
<keyword evidence="2" id="KW-1133">Transmembrane helix</keyword>
<keyword evidence="4" id="KW-1185">Reference proteome</keyword>
<accession>A0A849A245</accession>
<sequence length="93" mass="10082">MRRPPVMHGHAGTDQGWAVISSMLAALALWGVIGWLLDQWWGTKFALPVGVIIGMALGIYAVVARVDHSQPGQTRPTDPDTGPPPARSRRETE</sequence>
<dbReference type="EMBL" id="JABEND010000001">
    <property type="protein sequence ID" value="NNG34147.1"/>
    <property type="molecule type" value="Genomic_DNA"/>
</dbReference>